<sequence length="46" mass="5454">MSTNPVEKRRQKCEVYTRVVGYIRPVAQFNNGKKAEFCDRTVFKKM</sequence>
<dbReference type="Proteomes" id="UP000741282">
    <property type="component" value="Unassembled WGS sequence"/>
</dbReference>
<organism evidence="1 2">
    <name type="scientific">Candidatus Dojkabacteria bacterium</name>
    <dbReference type="NCBI Taxonomy" id="2099670"/>
    <lineage>
        <taxon>Bacteria</taxon>
        <taxon>Candidatus Dojkabacteria</taxon>
    </lineage>
</organism>
<protein>
    <submittedName>
        <fullName evidence="1">Uncharacterized protein</fullName>
    </submittedName>
</protein>
<dbReference type="Pfam" id="PF13597">
    <property type="entry name" value="NRDD"/>
    <property type="match status" value="1"/>
</dbReference>
<dbReference type="GO" id="GO:0006260">
    <property type="term" value="P:DNA replication"/>
    <property type="evidence" value="ECO:0007669"/>
    <property type="project" value="InterPro"/>
</dbReference>
<dbReference type="AlphaFoldDB" id="A0A955I1L2"/>
<dbReference type="InterPro" id="IPR012833">
    <property type="entry name" value="NrdD"/>
</dbReference>
<reference evidence="1" key="1">
    <citation type="submission" date="2020-04" db="EMBL/GenBank/DDBJ databases">
        <authorList>
            <person name="Zhang T."/>
        </authorList>
    </citation>
    <scope>NUCLEOTIDE SEQUENCE</scope>
    <source>
        <strain evidence="1">HKST-UBA17</strain>
    </source>
</reference>
<evidence type="ECO:0000313" key="2">
    <source>
        <dbReference type="Proteomes" id="UP000741282"/>
    </source>
</evidence>
<name>A0A955I1L2_9BACT</name>
<proteinExistence type="predicted"/>
<comment type="caution">
    <text evidence="1">The sequence shown here is derived from an EMBL/GenBank/DDBJ whole genome shotgun (WGS) entry which is preliminary data.</text>
</comment>
<reference evidence="1" key="2">
    <citation type="journal article" date="2021" name="Microbiome">
        <title>Successional dynamics and alternative stable states in a saline activated sludge microbial community over 9 years.</title>
        <authorList>
            <person name="Wang Y."/>
            <person name="Ye J."/>
            <person name="Ju F."/>
            <person name="Liu L."/>
            <person name="Boyd J.A."/>
            <person name="Deng Y."/>
            <person name="Parks D.H."/>
            <person name="Jiang X."/>
            <person name="Yin X."/>
            <person name="Woodcroft B.J."/>
            <person name="Tyson G.W."/>
            <person name="Hugenholtz P."/>
            <person name="Polz M.F."/>
            <person name="Zhang T."/>
        </authorList>
    </citation>
    <scope>NUCLEOTIDE SEQUENCE</scope>
    <source>
        <strain evidence="1">HKST-UBA17</strain>
    </source>
</reference>
<dbReference type="EMBL" id="JAGQLN010000001">
    <property type="protein sequence ID" value="MCA9376296.1"/>
    <property type="molecule type" value="Genomic_DNA"/>
</dbReference>
<gene>
    <name evidence="1" type="ORF">KC685_00025</name>
</gene>
<dbReference type="GO" id="GO:0008998">
    <property type="term" value="F:ribonucleoside-triphosphate reductase (thioredoxin) activity"/>
    <property type="evidence" value="ECO:0007669"/>
    <property type="project" value="InterPro"/>
</dbReference>
<accession>A0A955I1L2</accession>
<evidence type="ECO:0000313" key="1">
    <source>
        <dbReference type="EMBL" id="MCA9376296.1"/>
    </source>
</evidence>